<dbReference type="PANTHER" id="PTHR31571:SF1">
    <property type="entry name" value="ALTERED INHERITANCE OF MITOCHONDRIA PROTEIN 6"/>
    <property type="match status" value="1"/>
</dbReference>
<organism evidence="3 4">
    <name type="scientific">Sporormia fimetaria CBS 119925</name>
    <dbReference type="NCBI Taxonomy" id="1340428"/>
    <lineage>
        <taxon>Eukaryota</taxon>
        <taxon>Fungi</taxon>
        <taxon>Dikarya</taxon>
        <taxon>Ascomycota</taxon>
        <taxon>Pezizomycotina</taxon>
        <taxon>Dothideomycetes</taxon>
        <taxon>Pleosporomycetidae</taxon>
        <taxon>Pleosporales</taxon>
        <taxon>Sporormiaceae</taxon>
        <taxon>Sporormia</taxon>
    </lineage>
</organism>
<evidence type="ECO:0000313" key="3">
    <source>
        <dbReference type="EMBL" id="KAF2742036.1"/>
    </source>
</evidence>
<dbReference type="InterPro" id="IPR051236">
    <property type="entry name" value="HAT_RTT109-like"/>
</dbReference>
<dbReference type="SUPFAM" id="SSF51695">
    <property type="entry name" value="PLC-like phosphodiesterases"/>
    <property type="match status" value="1"/>
</dbReference>
<dbReference type="GO" id="GO:0008081">
    <property type="term" value="F:phosphoric diester hydrolase activity"/>
    <property type="evidence" value="ECO:0007669"/>
    <property type="project" value="InterPro"/>
</dbReference>
<evidence type="ECO:0000256" key="2">
    <source>
        <dbReference type="ARBA" id="ARBA00014286"/>
    </source>
</evidence>
<evidence type="ECO:0000256" key="1">
    <source>
        <dbReference type="ARBA" id="ARBA00008858"/>
    </source>
</evidence>
<dbReference type="AlphaFoldDB" id="A0A6A6UX10"/>
<dbReference type="GO" id="GO:0006629">
    <property type="term" value="P:lipid metabolic process"/>
    <property type="evidence" value="ECO:0007669"/>
    <property type="project" value="InterPro"/>
</dbReference>
<keyword evidence="4" id="KW-1185">Reference proteome</keyword>
<dbReference type="PANTHER" id="PTHR31571">
    <property type="entry name" value="ALTERED INHERITANCE OF MITOCHONDRIA PROTEIN 6"/>
    <property type="match status" value="1"/>
</dbReference>
<name>A0A6A6UX10_9PLEO</name>
<reference evidence="3" key="1">
    <citation type="journal article" date="2020" name="Stud. Mycol.">
        <title>101 Dothideomycetes genomes: a test case for predicting lifestyles and emergence of pathogens.</title>
        <authorList>
            <person name="Haridas S."/>
            <person name="Albert R."/>
            <person name="Binder M."/>
            <person name="Bloem J."/>
            <person name="Labutti K."/>
            <person name="Salamov A."/>
            <person name="Andreopoulos B."/>
            <person name="Baker S."/>
            <person name="Barry K."/>
            <person name="Bills G."/>
            <person name="Bluhm B."/>
            <person name="Cannon C."/>
            <person name="Castanera R."/>
            <person name="Culley D."/>
            <person name="Daum C."/>
            <person name="Ezra D."/>
            <person name="Gonzalez J."/>
            <person name="Henrissat B."/>
            <person name="Kuo A."/>
            <person name="Liang C."/>
            <person name="Lipzen A."/>
            <person name="Lutzoni F."/>
            <person name="Magnuson J."/>
            <person name="Mondo S."/>
            <person name="Nolan M."/>
            <person name="Ohm R."/>
            <person name="Pangilinan J."/>
            <person name="Park H.-J."/>
            <person name="Ramirez L."/>
            <person name="Alfaro M."/>
            <person name="Sun H."/>
            <person name="Tritt A."/>
            <person name="Yoshinaga Y."/>
            <person name="Zwiers L.-H."/>
            <person name="Turgeon B."/>
            <person name="Goodwin S."/>
            <person name="Spatafora J."/>
            <person name="Crous P."/>
            <person name="Grigoriev I."/>
        </authorList>
    </citation>
    <scope>NUCLEOTIDE SEQUENCE</scope>
    <source>
        <strain evidence="3">CBS 119925</strain>
    </source>
</reference>
<dbReference type="OrthoDB" id="4153866at2759"/>
<dbReference type="EMBL" id="MU006616">
    <property type="protein sequence ID" value="KAF2742036.1"/>
    <property type="molecule type" value="Genomic_DNA"/>
</dbReference>
<dbReference type="InterPro" id="IPR017946">
    <property type="entry name" value="PLC-like_Pdiesterase_TIM-brl"/>
</dbReference>
<evidence type="ECO:0000313" key="4">
    <source>
        <dbReference type="Proteomes" id="UP000799440"/>
    </source>
</evidence>
<gene>
    <name evidence="3" type="ORF">M011DRAFT_472529</name>
</gene>
<comment type="similarity">
    <text evidence="1">Belongs to the AIM6 family.</text>
</comment>
<protein>
    <recommendedName>
        <fullName evidence="2">Altered inheritance of mitochondria protein 6</fullName>
    </recommendedName>
</protein>
<sequence length="322" mass="36156">MLNIFSHSLAILSHLNTTIHSLNPPSPNPPLTLPLTTPPLPIHSHNDYLHPHPLSSALLTGCTSLEADIWSFPSTPELYIGHDARSLSHTHTLRSVYLDPLTTLLSNAQQQNGTLAVWQQNPTQSLVLLIDYKTNGRLIHPLVLQQLEPLKEKRWLTIYAPDTGVVRGPLTIVVTGDVPIDLVVSNLSERYIFLDAPLNRLEDFESEEEADKTRFNTTNSVYASANFRKTIGWPDWRGELSETQLALLRKQIAAAESRGLRARFWGVPNRPVWLRDRVWEVLVREGVHVLSGDDLGGMVRAIRGSAETGMVDEKEKKEKEEL</sequence>
<proteinExistence type="inferred from homology"/>
<accession>A0A6A6UX10</accession>
<dbReference type="Proteomes" id="UP000799440">
    <property type="component" value="Unassembled WGS sequence"/>
</dbReference>